<evidence type="ECO:0000313" key="2">
    <source>
        <dbReference type="Proteomes" id="UP001162131"/>
    </source>
</evidence>
<organism evidence="1 2">
    <name type="scientific">Blepharisma stoltei</name>
    <dbReference type="NCBI Taxonomy" id="1481888"/>
    <lineage>
        <taxon>Eukaryota</taxon>
        <taxon>Sar</taxon>
        <taxon>Alveolata</taxon>
        <taxon>Ciliophora</taxon>
        <taxon>Postciliodesmatophora</taxon>
        <taxon>Heterotrichea</taxon>
        <taxon>Heterotrichida</taxon>
        <taxon>Blepharismidae</taxon>
        <taxon>Blepharisma</taxon>
    </lineage>
</organism>
<evidence type="ECO:0000313" key="1">
    <source>
        <dbReference type="EMBL" id="CAG9311045.1"/>
    </source>
</evidence>
<protein>
    <submittedName>
        <fullName evidence="1">Uncharacterized protein</fullName>
    </submittedName>
</protein>
<dbReference type="EMBL" id="CAJZBQ010000003">
    <property type="protein sequence ID" value="CAG9311045.1"/>
    <property type="molecule type" value="Genomic_DNA"/>
</dbReference>
<gene>
    <name evidence="1" type="ORF">BSTOLATCC_MIC2749</name>
</gene>
<dbReference type="Proteomes" id="UP001162131">
    <property type="component" value="Unassembled WGS sequence"/>
</dbReference>
<sequence>MFVLRKPKSYLLHLWINFTMQLIILHNKNIKKKEPISLSIISKMINWDFIKGWTLRAFAIRLRHYLHFIANRWLVSRVYFLKKFYNILKEMTDNKIYNNIRI</sequence>
<proteinExistence type="predicted"/>
<accession>A0AAU9IAV6</accession>
<keyword evidence="2" id="KW-1185">Reference proteome</keyword>
<dbReference type="AlphaFoldDB" id="A0AAU9IAV6"/>
<reference evidence="1" key="1">
    <citation type="submission" date="2021-09" db="EMBL/GenBank/DDBJ databases">
        <authorList>
            <consortium name="AG Swart"/>
            <person name="Singh M."/>
            <person name="Singh A."/>
            <person name="Seah K."/>
            <person name="Emmerich C."/>
        </authorList>
    </citation>
    <scope>NUCLEOTIDE SEQUENCE</scope>
    <source>
        <strain evidence="1">ATCC30299</strain>
    </source>
</reference>
<comment type="caution">
    <text evidence="1">The sequence shown here is derived from an EMBL/GenBank/DDBJ whole genome shotgun (WGS) entry which is preliminary data.</text>
</comment>
<name>A0AAU9IAV6_9CILI</name>